<dbReference type="InterPro" id="IPR020635">
    <property type="entry name" value="Tyr_kinase_cat_dom"/>
</dbReference>
<keyword evidence="4" id="KW-0808">Transferase</keyword>
<evidence type="ECO:0000256" key="14">
    <source>
        <dbReference type="ARBA" id="ARBA00023170"/>
    </source>
</evidence>
<evidence type="ECO:0000256" key="12">
    <source>
        <dbReference type="ARBA" id="ARBA00023136"/>
    </source>
</evidence>
<keyword evidence="3" id="KW-0723">Serine/threonine-protein kinase</keyword>
<keyword evidence="7" id="KW-0430">Lectin</keyword>
<evidence type="ECO:0000256" key="6">
    <source>
        <dbReference type="ARBA" id="ARBA00022729"/>
    </source>
</evidence>
<evidence type="ECO:0000256" key="1">
    <source>
        <dbReference type="ARBA" id="ARBA00004251"/>
    </source>
</evidence>
<dbReference type="InterPro" id="IPR000719">
    <property type="entry name" value="Prot_kinase_dom"/>
</dbReference>
<dbReference type="InterPro" id="IPR011009">
    <property type="entry name" value="Kinase-like_dom_sf"/>
</dbReference>
<dbReference type="GO" id="GO:0005886">
    <property type="term" value="C:plasma membrane"/>
    <property type="evidence" value="ECO:0007669"/>
    <property type="project" value="UniProtKB-SubCell"/>
</dbReference>
<dbReference type="SMART" id="SM00219">
    <property type="entry name" value="TyrKc"/>
    <property type="match status" value="1"/>
</dbReference>
<dbReference type="PANTHER" id="PTHR27002:SF1111">
    <property type="entry name" value="NON-SPECIFIC SERINE_THREONINE PROTEIN KINASE"/>
    <property type="match status" value="1"/>
</dbReference>
<dbReference type="GO" id="GO:0004674">
    <property type="term" value="F:protein serine/threonine kinase activity"/>
    <property type="evidence" value="ECO:0007669"/>
    <property type="project" value="UniProtKB-KW"/>
</dbReference>
<gene>
    <name evidence="18" type="ORF">FSB_LOCUS17202</name>
</gene>
<dbReference type="AlphaFoldDB" id="A0A2N9FQF0"/>
<dbReference type="Pfam" id="PF07714">
    <property type="entry name" value="PK_Tyr_Ser-Thr"/>
    <property type="match status" value="2"/>
</dbReference>
<protein>
    <recommendedName>
        <fullName evidence="17">Protein kinase domain-containing protein</fullName>
    </recommendedName>
</protein>
<evidence type="ECO:0000256" key="5">
    <source>
        <dbReference type="ARBA" id="ARBA00022692"/>
    </source>
</evidence>
<keyword evidence="8" id="KW-0547">Nucleotide-binding</keyword>
<keyword evidence="14" id="KW-0675">Receptor</keyword>
<sequence length="566" mass="63484">MYRGPESSRSGLMNIIVIIMAMMTLMVALVDPLPFKEKEGTSPPAFLGNGFLELKLQVGQTQKTFTQRVRTMGNSCLAGGEFELGFFTPNGSCHKRYVGIWYTRVSKQLYGLPTEISRLSMQLELSDLQMCYLNSNWDTSSENVYWYAGFLGSRVWDSESHRFWKPGVYQEMPLLVDQSSLPLAGPDQGSYWLLLVTQDGCVRNSIFCGDNDTFLSLKMMVVGENPNQNSVDLVRLQEEHPDGHKPLPLCSNFRYRSSCYKFAGMSIQVLKQTVRNCKPCGTNMIPYPLSTSSNCGDPMYFSFDCDTTSGQVSFKAPSGTYRVTVQETLPNDVEIGANGANCNLPADCKDWPYSTCKSARDGKRSFFGIRKKDDIASDCWNNYCDHSLHHYFYVHMAKKDGQETRHVQDLIDAGEFNEEDEKGIDVPFYDLESILVATDNFSNENKLGQGGYGPIFKGKLPSGQEIAVKRLSSVSSQGLQEFKNEVVLIAKLQHRNLVRLYGYCIKGNEKILLYDGYMSPEYAVDGIFSIKSDVFSFGVVVLEIISGKKNTGLEIVDRQQDVGFNG</sequence>
<keyword evidence="10" id="KW-0067">ATP-binding</keyword>
<feature type="domain" description="Protein kinase" evidence="17">
    <location>
        <begin position="441"/>
        <end position="566"/>
    </location>
</feature>
<evidence type="ECO:0000256" key="10">
    <source>
        <dbReference type="ARBA" id="ARBA00022840"/>
    </source>
</evidence>
<keyword evidence="13" id="KW-1015">Disulfide bond</keyword>
<keyword evidence="6" id="KW-0732">Signal</keyword>
<dbReference type="GO" id="GO:0005524">
    <property type="term" value="F:ATP binding"/>
    <property type="evidence" value="ECO:0007669"/>
    <property type="project" value="UniProtKB-KW"/>
</dbReference>
<evidence type="ECO:0000256" key="7">
    <source>
        <dbReference type="ARBA" id="ARBA00022734"/>
    </source>
</evidence>
<dbReference type="GO" id="GO:0004713">
    <property type="term" value="F:protein tyrosine kinase activity"/>
    <property type="evidence" value="ECO:0007669"/>
    <property type="project" value="InterPro"/>
</dbReference>
<organism evidence="18">
    <name type="scientific">Fagus sylvatica</name>
    <name type="common">Beechnut</name>
    <dbReference type="NCBI Taxonomy" id="28930"/>
    <lineage>
        <taxon>Eukaryota</taxon>
        <taxon>Viridiplantae</taxon>
        <taxon>Streptophyta</taxon>
        <taxon>Embryophyta</taxon>
        <taxon>Tracheophyta</taxon>
        <taxon>Spermatophyta</taxon>
        <taxon>Magnoliopsida</taxon>
        <taxon>eudicotyledons</taxon>
        <taxon>Gunneridae</taxon>
        <taxon>Pentapetalae</taxon>
        <taxon>rosids</taxon>
        <taxon>fabids</taxon>
        <taxon>Fagales</taxon>
        <taxon>Fagaceae</taxon>
        <taxon>Fagus</taxon>
    </lineage>
</organism>
<keyword evidence="12 16" id="KW-0472">Membrane</keyword>
<evidence type="ECO:0000256" key="15">
    <source>
        <dbReference type="ARBA" id="ARBA00023180"/>
    </source>
</evidence>
<dbReference type="InterPro" id="IPR001245">
    <property type="entry name" value="Ser-Thr/Tyr_kinase_cat_dom"/>
</dbReference>
<evidence type="ECO:0000256" key="13">
    <source>
        <dbReference type="ARBA" id="ARBA00023157"/>
    </source>
</evidence>
<evidence type="ECO:0000256" key="4">
    <source>
        <dbReference type="ARBA" id="ARBA00022679"/>
    </source>
</evidence>
<evidence type="ECO:0000256" key="2">
    <source>
        <dbReference type="ARBA" id="ARBA00022475"/>
    </source>
</evidence>
<dbReference type="SUPFAM" id="SSF56112">
    <property type="entry name" value="Protein kinase-like (PK-like)"/>
    <property type="match status" value="1"/>
</dbReference>
<dbReference type="EMBL" id="OIVN01001058">
    <property type="protein sequence ID" value="SPC89320.1"/>
    <property type="molecule type" value="Genomic_DNA"/>
</dbReference>
<evidence type="ECO:0000256" key="16">
    <source>
        <dbReference type="SAM" id="Phobius"/>
    </source>
</evidence>
<dbReference type="GO" id="GO:0030246">
    <property type="term" value="F:carbohydrate binding"/>
    <property type="evidence" value="ECO:0007669"/>
    <property type="project" value="UniProtKB-KW"/>
</dbReference>
<evidence type="ECO:0000259" key="17">
    <source>
        <dbReference type="PROSITE" id="PS50011"/>
    </source>
</evidence>
<dbReference type="Gene3D" id="1.10.510.10">
    <property type="entry name" value="Transferase(Phosphotransferase) domain 1"/>
    <property type="match status" value="1"/>
</dbReference>
<keyword evidence="15" id="KW-0325">Glycoprotein</keyword>
<keyword evidence="11 16" id="KW-1133">Transmembrane helix</keyword>
<evidence type="ECO:0000313" key="18">
    <source>
        <dbReference type="EMBL" id="SPC89320.1"/>
    </source>
</evidence>
<comment type="subcellular location">
    <subcellularLocation>
        <location evidence="1">Cell membrane</location>
        <topology evidence="1">Single-pass type I membrane protein</topology>
    </subcellularLocation>
</comment>
<keyword evidence="9" id="KW-0418">Kinase</keyword>
<keyword evidence="2" id="KW-1003">Cell membrane</keyword>
<dbReference type="Gene3D" id="3.30.200.20">
    <property type="entry name" value="Phosphorylase Kinase, domain 1"/>
    <property type="match status" value="1"/>
</dbReference>
<name>A0A2N9FQF0_FAGSY</name>
<keyword evidence="5 16" id="KW-0812">Transmembrane</keyword>
<proteinExistence type="predicted"/>
<accession>A0A2N9FQF0</accession>
<dbReference type="FunFam" id="3.30.200.20:FF:000330">
    <property type="entry name" value="G-type lectin S-receptor-like serine/threonine-protein kinase At4g03230"/>
    <property type="match status" value="1"/>
</dbReference>
<reference evidence="18" key="1">
    <citation type="submission" date="2018-02" db="EMBL/GenBank/DDBJ databases">
        <authorList>
            <person name="Cohen D.B."/>
            <person name="Kent A.D."/>
        </authorList>
    </citation>
    <scope>NUCLEOTIDE SEQUENCE</scope>
</reference>
<dbReference type="PANTHER" id="PTHR27002">
    <property type="entry name" value="RECEPTOR-LIKE SERINE/THREONINE-PROTEIN KINASE SD1-8"/>
    <property type="match status" value="1"/>
</dbReference>
<dbReference type="PROSITE" id="PS50011">
    <property type="entry name" value="PROTEIN_KINASE_DOM"/>
    <property type="match status" value="1"/>
</dbReference>
<evidence type="ECO:0000256" key="9">
    <source>
        <dbReference type="ARBA" id="ARBA00022777"/>
    </source>
</evidence>
<evidence type="ECO:0000256" key="11">
    <source>
        <dbReference type="ARBA" id="ARBA00022989"/>
    </source>
</evidence>
<evidence type="ECO:0000256" key="8">
    <source>
        <dbReference type="ARBA" id="ARBA00022741"/>
    </source>
</evidence>
<feature type="transmembrane region" description="Helical" evidence="16">
    <location>
        <begin position="12"/>
        <end position="30"/>
    </location>
</feature>
<evidence type="ECO:0000256" key="3">
    <source>
        <dbReference type="ARBA" id="ARBA00022527"/>
    </source>
</evidence>